<keyword evidence="1" id="KW-0812">Transmembrane</keyword>
<dbReference type="RefSeq" id="WP_317975288.1">
    <property type="nucleotide sequence ID" value="NZ_BTFW01000001.1"/>
</dbReference>
<keyword evidence="3" id="KW-1185">Reference proteome</keyword>
<protein>
    <recommendedName>
        <fullName evidence="4">DUF4350 domain-containing protein</fullName>
    </recommendedName>
</protein>
<evidence type="ECO:0000256" key="1">
    <source>
        <dbReference type="SAM" id="Phobius"/>
    </source>
</evidence>
<name>A0ABQ6P8M5_9SPHN</name>
<feature type="transmembrane region" description="Helical" evidence="1">
    <location>
        <begin position="12"/>
        <end position="35"/>
    </location>
</feature>
<organism evidence="2 3">
    <name type="scientific">Novosphingobium pituita</name>
    <dbReference type="NCBI Taxonomy" id="3056842"/>
    <lineage>
        <taxon>Bacteria</taxon>
        <taxon>Pseudomonadati</taxon>
        <taxon>Pseudomonadota</taxon>
        <taxon>Alphaproteobacteria</taxon>
        <taxon>Sphingomonadales</taxon>
        <taxon>Sphingomonadaceae</taxon>
        <taxon>Novosphingobium</taxon>
    </lineage>
</organism>
<evidence type="ECO:0008006" key="4">
    <source>
        <dbReference type="Google" id="ProtNLM"/>
    </source>
</evidence>
<gene>
    <name evidence="2" type="ORF">NUTIK01_23990</name>
</gene>
<dbReference type="EMBL" id="BTFW01000001">
    <property type="protein sequence ID" value="GMM61622.1"/>
    <property type="molecule type" value="Genomic_DNA"/>
</dbReference>
<keyword evidence="1" id="KW-1133">Transmembrane helix</keyword>
<evidence type="ECO:0000313" key="2">
    <source>
        <dbReference type="EMBL" id="GMM61622.1"/>
    </source>
</evidence>
<dbReference type="Proteomes" id="UP001187221">
    <property type="component" value="Unassembled WGS sequence"/>
</dbReference>
<sequence length="449" mass="46923">MSAVAASRPQTFGRGGTLALLLVGMGLFGLFLWYLGNGGPGTNNGGGHAGGRGLNGFAGLAALVQADGQEVTLGRGAMALKTPGLLVLTPLADAKGSDIEQAVVARRHIGPTLVVSPKWQAMPVPAKWNKPRGWTVLTGLAPPQWPGFLDDVEVDVARAPAHGWHLADGTQGPLPFDKVVLSGKGDHLVPLVRAADGRILAAYVDDSGRYRALGQLAGQDVDAPGFGDRPGFGGRDEDLQPLVVVFEPDLLDNAGLADRRTAMLALRLIAAASAKTSERGVTFDLTLAGVGARRNLLTLAFEPPFLGATVVLVLALLAVGWRAWCRFGPVAGSALVAGEMAGRGALVANSAGLIRRARRLHLLTGPYAQALRERMAARLGLPRLDLSLGATMALTDAAIDRALNRQGDEDASFAQVAQALAQTRSEAEAVRLAMRLHEMEQSVVKGTAE</sequence>
<reference evidence="2 3" key="1">
    <citation type="submission" date="2023-06" db="EMBL/GenBank/DDBJ databases">
        <title>Draft genome sequence of Novosphingobium sp. strain IK01.</title>
        <authorList>
            <person name="Hatamoto M."/>
            <person name="Ikarashi T."/>
            <person name="Yamaguchi T."/>
        </authorList>
    </citation>
    <scope>NUCLEOTIDE SEQUENCE [LARGE SCALE GENOMIC DNA]</scope>
    <source>
        <strain evidence="2 3">IK01</strain>
    </source>
</reference>
<evidence type="ECO:0000313" key="3">
    <source>
        <dbReference type="Proteomes" id="UP001187221"/>
    </source>
</evidence>
<comment type="caution">
    <text evidence="2">The sequence shown here is derived from an EMBL/GenBank/DDBJ whole genome shotgun (WGS) entry which is preliminary data.</text>
</comment>
<keyword evidence="1" id="KW-0472">Membrane</keyword>
<proteinExistence type="predicted"/>
<accession>A0ABQ6P8M5</accession>